<gene>
    <name evidence="2" type="ORF">AAF712_013267</name>
    <name evidence="1" type="ORF">AAF712_015480</name>
</gene>
<dbReference type="PANTHER" id="PTHR35006">
    <property type="entry name" value="GLYOXALASE FAMILY PROTEIN (AFU_ORTHOLOGUE AFUA_5G14830)"/>
    <property type="match status" value="1"/>
</dbReference>
<dbReference type="PANTHER" id="PTHR35006:SF2">
    <property type="entry name" value="GLYOXALASE FAMILY PROTEIN (AFU_ORTHOLOGUE AFUA_5G14830)"/>
    <property type="match status" value="1"/>
</dbReference>
<dbReference type="EMBL" id="JBBXMP010000199">
    <property type="protein sequence ID" value="KAL0059971.1"/>
    <property type="molecule type" value="Genomic_DNA"/>
</dbReference>
<keyword evidence="3" id="KW-1185">Reference proteome</keyword>
<reference evidence="2 3" key="1">
    <citation type="submission" date="2024-05" db="EMBL/GenBank/DDBJ databases">
        <title>A draft genome resource for the thread blight pathogen Marasmius tenuissimus strain MS-2.</title>
        <authorList>
            <person name="Yulfo-Soto G.E."/>
            <person name="Baruah I.K."/>
            <person name="Amoako-Attah I."/>
            <person name="Bukari Y."/>
            <person name="Meinhardt L.W."/>
            <person name="Bailey B.A."/>
            <person name="Cohen S.P."/>
        </authorList>
    </citation>
    <scope>NUCLEOTIDE SEQUENCE [LARGE SCALE GENOMIC DNA]</scope>
    <source>
        <strain evidence="2 3">MS-2</strain>
    </source>
</reference>
<dbReference type="Gene3D" id="3.10.180.10">
    <property type="entry name" value="2,3-Dihydroxybiphenyl 1,2-Dioxygenase, domain 1"/>
    <property type="match status" value="1"/>
</dbReference>
<dbReference type="EMBL" id="JBBXMP010000418">
    <property type="protein sequence ID" value="KAL0057873.1"/>
    <property type="molecule type" value="Genomic_DNA"/>
</dbReference>
<comment type="caution">
    <text evidence="2">The sequence shown here is derived from an EMBL/GenBank/DDBJ whole genome shotgun (WGS) entry which is preliminary data.</text>
</comment>
<sequence length="103" mass="11145">MSNHAAVVAWYEAALKPAGYKKVVAFGPNGEAVGFSDTMEKSPDTGHADWWITGRFDGDPSKRYHAFVAKDRATVDAFHKAALAAGGKDNGAPRARAHYHPNY</sequence>
<protein>
    <submittedName>
        <fullName evidence="2">Uncharacterized protein</fullName>
    </submittedName>
</protein>
<evidence type="ECO:0000313" key="2">
    <source>
        <dbReference type="EMBL" id="KAL0059971.1"/>
    </source>
</evidence>
<name>A0ABR2ZG91_9AGAR</name>
<evidence type="ECO:0000313" key="3">
    <source>
        <dbReference type="Proteomes" id="UP001437256"/>
    </source>
</evidence>
<evidence type="ECO:0000313" key="1">
    <source>
        <dbReference type="EMBL" id="KAL0057873.1"/>
    </source>
</evidence>
<accession>A0ABR2ZG91</accession>
<dbReference type="SUPFAM" id="SSF54593">
    <property type="entry name" value="Glyoxalase/Bleomycin resistance protein/Dihydroxybiphenyl dioxygenase"/>
    <property type="match status" value="1"/>
</dbReference>
<dbReference type="Proteomes" id="UP001437256">
    <property type="component" value="Unassembled WGS sequence"/>
</dbReference>
<proteinExistence type="predicted"/>
<organism evidence="2 3">
    <name type="scientific">Marasmius tenuissimus</name>
    <dbReference type="NCBI Taxonomy" id="585030"/>
    <lineage>
        <taxon>Eukaryota</taxon>
        <taxon>Fungi</taxon>
        <taxon>Dikarya</taxon>
        <taxon>Basidiomycota</taxon>
        <taxon>Agaricomycotina</taxon>
        <taxon>Agaricomycetes</taxon>
        <taxon>Agaricomycetidae</taxon>
        <taxon>Agaricales</taxon>
        <taxon>Marasmiineae</taxon>
        <taxon>Marasmiaceae</taxon>
        <taxon>Marasmius</taxon>
    </lineage>
</organism>
<dbReference type="InterPro" id="IPR029068">
    <property type="entry name" value="Glyas_Bleomycin-R_OHBP_Dase"/>
</dbReference>